<dbReference type="SUPFAM" id="SSF51556">
    <property type="entry name" value="Metallo-dependent hydrolases"/>
    <property type="match status" value="1"/>
</dbReference>
<dbReference type="PANTHER" id="PTHR43135:SF3">
    <property type="entry name" value="ALPHA-D-RIBOSE 1-METHYLPHOSPHONATE 5-TRIPHOSPHATE DIPHOSPHATASE"/>
    <property type="match status" value="1"/>
</dbReference>
<dbReference type="InterPro" id="IPR011059">
    <property type="entry name" value="Metal-dep_hydrolase_composite"/>
</dbReference>
<dbReference type="Gene3D" id="3.30.110.90">
    <property type="entry name" value="Amidohydrolase"/>
    <property type="match status" value="1"/>
</dbReference>
<reference evidence="2 3" key="1">
    <citation type="submission" date="2020-08" db="EMBL/GenBank/DDBJ databases">
        <title>A Genomic Blueprint of the Chicken Gut Microbiome.</title>
        <authorList>
            <person name="Gilroy R."/>
            <person name="Ravi A."/>
            <person name="Getino M."/>
            <person name="Pursley I."/>
            <person name="Horton D.L."/>
            <person name="Alikhan N.-F."/>
            <person name="Baker D."/>
            <person name="Gharbi K."/>
            <person name="Hall N."/>
            <person name="Watson M."/>
            <person name="Adriaenssens E.M."/>
            <person name="Foster-Nyarko E."/>
            <person name="Jarju S."/>
            <person name="Secka A."/>
            <person name="Antonio M."/>
            <person name="Oren A."/>
            <person name="Chaudhuri R."/>
            <person name="La Ragione R.M."/>
            <person name="Hildebrand F."/>
            <person name="Pallen M.J."/>
        </authorList>
    </citation>
    <scope>NUCLEOTIDE SEQUENCE [LARGE SCALE GENOMIC DNA]</scope>
    <source>
        <strain evidence="2 3">Sa2YVA2</strain>
    </source>
</reference>
<evidence type="ECO:0000313" key="3">
    <source>
        <dbReference type="Proteomes" id="UP000626786"/>
    </source>
</evidence>
<dbReference type="Pfam" id="PF01979">
    <property type="entry name" value="Amidohydro_1"/>
    <property type="match status" value="1"/>
</dbReference>
<proteinExistence type="predicted"/>
<dbReference type="InterPro" id="IPR006680">
    <property type="entry name" value="Amidohydro-rel"/>
</dbReference>
<dbReference type="PANTHER" id="PTHR43135">
    <property type="entry name" value="ALPHA-D-RIBOSE 1-METHYLPHOSPHONATE 5-TRIPHOSPHATE DIPHOSPHATASE"/>
    <property type="match status" value="1"/>
</dbReference>
<organism evidence="2 3">
    <name type="scientific">Sporosarcina quadrami</name>
    <dbReference type="NCBI Taxonomy" id="2762234"/>
    <lineage>
        <taxon>Bacteria</taxon>
        <taxon>Bacillati</taxon>
        <taxon>Bacillota</taxon>
        <taxon>Bacilli</taxon>
        <taxon>Bacillales</taxon>
        <taxon>Caryophanaceae</taxon>
        <taxon>Sporosarcina</taxon>
    </lineage>
</organism>
<dbReference type="InterPro" id="IPR032466">
    <property type="entry name" value="Metal_Hydrolase"/>
</dbReference>
<dbReference type="RefSeq" id="WP_191695582.1">
    <property type="nucleotide sequence ID" value="NZ_JACSQN010000014.1"/>
</dbReference>
<evidence type="ECO:0000313" key="2">
    <source>
        <dbReference type="EMBL" id="MBD7985758.1"/>
    </source>
</evidence>
<evidence type="ECO:0000259" key="1">
    <source>
        <dbReference type="Pfam" id="PF01979"/>
    </source>
</evidence>
<feature type="domain" description="Amidohydrolase-related" evidence="1">
    <location>
        <begin position="57"/>
        <end position="414"/>
    </location>
</feature>
<dbReference type="Gene3D" id="3.40.50.10910">
    <property type="entry name" value="Amidohydrolase"/>
    <property type="match status" value="1"/>
</dbReference>
<gene>
    <name evidence="2" type="ORF">H9649_14305</name>
</gene>
<comment type="caution">
    <text evidence="2">The sequence shown here is derived from an EMBL/GenBank/DDBJ whole genome shotgun (WGS) entry which is preliminary data.</text>
</comment>
<dbReference type="EMBL" id="JACSQN010000014">
    <property type="protein sequence ID" value="MBD7985758.1"/>
    <property type="molecule type" value="Genomic_DNA"/>
</dbReference>
<accession>A0ABR8UCJ2</accession>
<dbReference type="InterPro" id="IPR051781">
    <property type="entry name" value="Metallo-dep_Hydrolase"/>
</dbReference>
<dbReference type="Gene3D" id="2.30.40.10">
    <property type="entry name" value="Urease, subunit C, domain 1"/>
    <property type="match status" value="1"/>
</dbReference>
<dbReference type="SUPFAM" id="SSF51338">
    <property type="entry name" value="Composite domain of metallo-dependent hydrolases"/>
    <property type="match status" value="1"/>
</dbReference>
<protein>
    <submittedName>
        <fullName evidence="2">Amidohydrolase family protein</fullName>
    </submittedName>
</protein>
<dbReference type="Gene3D" id="1.20.58.520">
    <property type="entry name" value="Amidohydrolase"/>
    <property type="match status" value="1"/>
</dbReference>
<name>A0ABR8UCJ2_9BACL</name>
<keyword evidence="3" id="KW-1185">Reference proteome</keyword>
<sequence>MAEVKHYIVKNGTIIDVEMGDSFHGSIEIEGTKITRIYKSGESFPKTIPTIDAIGMYIIPGLIDMHCHIQSRFAPHFLASGVTTVRNPASNVLMIEDLLEAPLDGPTPRVFSADRMIDGEPGLWGPTSFGNFVTEDAEEARQEVRRQVAAGVHFIKIYGLANREVIQATVEEARKFELEVACDLIHSQKVSALEAAELGVTWFEHASGFVQTLYPGWYPSADQAEWSHISWEEPDEKRIKELCEQMLRYKVKLCPTLVLIDQANQHPDFWYPKNVVTQSLEEHDILMSHWHSMAEQVDGIKQQLCNQHAFTKTVAKTYFELGGTVVPGTDTPALIYTFPGMALHRELELFNEIGMTEMETLQAATIHAARSINLVDIGAIKEGYIADLVLLNENPLEAIEHTKEIHRIIKGGKMYSQEEILKCIPTKEKLEKQMVEFEKRWETEMEQVKMNDGVASIKDS</sequence>
<dbReference type="Proteomes" id="UP000626786">
    <property type="component" value="Unassembled WGS sequence"/>
</dbReference>